<dbReference type="NCBIfam" id="TIGR01448">
    <property type="entry name" value="recD_rel"/>
    <property type="match status" value="1"/>
</dbReference>
<sequence>MIRGSVSTIVYQNEENGYAVLRFDTEGGETITVVGTIPMTNVGERLVVAGKWSRHPAYGRQFEAEFLERLMPESASGIQAFLSSRAVKGIGAVMAKRIVEAFGVHALDVIENDPERLATLPGISEKKAQEMSRSFRRQVGIRRLIEFLSAHNLPTELALRLYRVYGEMAVDAIRDDPYLLTDSFFGATFGQVDHFAISLGVDGADERRVEAGICFELSHNLNNGHVFLPRNKLATATEGLLGLDRATIDEGFLRLQEQGRIALDRLAGMDICYLPELYEAEVYVAERLRDMVDDAPKLPVDLARLLGEVQANRKIAYARQQLEAITAAAEHRVVLVTGGPGTGKTTTLDGILDLFDRMKLKSLLAAPTGRAAKRLSDLTGREASTIHRLLEAQFDPETGAMVFTHNEDDPLDVEAVVVDETSMVDLQLMQSLLRALPPRCRLVLVGDPDQLPSVGPGNVFSDLIRSGVLPMVRLTEIFRQARESLIVMNAHAVNQGHLPRLTVKDRDFFFLKRRTAESVVDTICDLCDRRLPENMGIPPAEIQVLSPTRKQETGTVNLNKRLQAVLNPPAPNKAERQRGETVFREGDRVMQIRNNYDIVWKRIDGLGSGVGVFNGDMGVITTINHSAETLTVVFDDDRTASYEFDMLAELELAYAMTVHKSQGSEYRAVILTAWSGSPYLLSRSILYTAITRARQMLIIVGDESVIAQMTANDRQQRRYSGLKLRLQQREQQA</sequence>
<evidence type="ECO:0000256" key="3">
    <source>
        <dbReference type="HAMAP-Rule" id="MF_01488"/>
    </source>
</evidence>
<gene>
    <name evidence="3" type="primary">recD2</name>
    <name evidence="5" type="ORF">IAA83_00475</name>
</gene>
<dbReference type="EMBL" id="DVJJ01000012">
    <property type="protein sequence ID" value="HIS63829.1"/>
    <property type="molecule type" value="Genomic_DNA"/>
</dbReference>
<dbReference type="InterPro" id="IPR006345">
    <property type="entry name" value="RecD2"/>
</dbReference>
<dbReference type="EC" id="5.6.2.3" evidence="3"/>
<dbReference type="InterPro" id="IPR029493">
    <property type="entry name" value="RecD2-like_HHH"/>
</dbReference>
<dbReference type="CDD" id="cd17933">
    <property type="entry name" value="DEXSc_RecD-like"/>
    <property type="match status" value="1"/>
</dbReference>
<dbReference type="PANTHER" id="PTHR43788">
    <property type="entry name" value="DNA2/NAM7 HELICASE FAMILY MEMBER"/>
    <property type="match status" value="1"/>
</dbReference>
<dbReference type="HAMAP" id="MF_01488">
    <property type="entry name" value="RecD2"/>
    <property type="match status" value="1"/>
</dbReference>
<organism evidence="5 6">
    <name type="scientific">Candidatus Avoscillospira avistercoris</name>
    <dbReference type="NCBI Taxonomy" id="2840707"/>
    <lineage>
        <taxon>Bacteria</taxon>
        <taxon>Bacillati</taxon>
        <taxon>Bacillota</taxon>
        <taxon>Clostridia</taxon>
        <taxon>Eubacteriales</taxon>
        <taxon>Oscillospiraceae</taxon>
        <taxon>Oscillospiraceae incertae sedis</taxon>
        <taxon>Candidatus Avoscillospira</taxon>
    </lineage>
</organism>
<evidence type="ECO:0000313" key="5">
    <source>
        <dbReference type="EMBL" id="HIS63829.1"/>
    </source>
</evidence>
<accession>A0A9D1F7R7</accession>
<keyword evidence="3" id="KW-0238">DNA-binding</keyword>
<dbReference type="InterPro" id="IPR003593">
    <property type="entry name" value="AAA+_ATPase"/>
</dbReference>
<dbReference type="GO" id="GO:0017116">
    <property type="term" value="F:single-stranded DNA helicase activity"/>
    <property type="evidence" value="ECO:0007669"/>
    <property type="project" value="TreeGrafter"/>
</dbReference>
<reference evidence="5" key="1">
    <citation type="submission" date="2020-10" db="EMBL/GenBank/DDBJ databases">
        <authorList>
            <person name="Gilroy R."/>
        </authorList>
    </citation>
    <scope>NUCLEOTIDE SEQUENCE</scope>
    <source>
        <strain evidence="5">ChiBcec16-1751</strain>
    </source>
</reference>
<dbReference type="Pfam" id="PF14490">
    <property type="entry name" value="HHH_RecD2"/>
    <property type="match status" value="1"/>
</dbReference>
<comment type="function">
    <text evidence="3">DNA-dependent ATPase and ATP-dependent 5'-3' DNA helicase. Has no activity on blunt DNA or DNA with 3'-overhangs, requires at least 10 bases of 5'-ssDNA for helicase activity.</text>
</comment>
<feature type="binding site" evidence="3">
    <location>
        <begin position="341"/>
        <end position="345"/>
    </location>
    <ligand>
        <name>ATP</name>
        <dbReference type="ChEBI" id="CHEBI:30616"/>
    </ligand>
</feature>
<comment type="similarity">
    <text evidence="3">Belongs to the RecD family. RecD2 subfamily.</text>
</comment>
<dbReference type="InterPro" id="IPR055446">
    <property type="entry name" value="RecD2_N_OB"/>
</dbReference>
<comment type="catalytic activity">
    <reaction evidence="3">
        <text>ATP + H2O = ADP + phosphate + H(+)</text>
        <dbReference type="Rhea" id="RHEA:13065"/>
        <dbReference type="ChEBI" id="CHEBI:15377"/>
        <dbReference type="ChEBI" id="CHEBI:15378"/>
        <dbReference type="ChEBI" id="CHEBI:30616"/>
        <dbReference type="ChEBI" id="CHEBI:43474"/>
        <dbReference type="ChEBI" id="CHEBI:456216"/>
        <dbReference type="EC" id="5.6.2.3"/>
    </reaction>
</comment>
<keyword evidence="2 3" id="KW-0067">ATP-binding</keyword>
<dbReference type="InterPro" id="IPR027417">
    <property type="entry name" value="P-loop_NTPase"/>
</dbReference>
<dbReference type="SMART" id="SM00382">
    <property type="entry name" value="AAA"/>
    <property type="match status" value="1"/>
</dbReference>
<evidence type="ECO:0000313" key="6">
    <source>
        <dbReference type="Proteomes" id="UP000886741"/>
    </source>
</evidence>
<protein>
    <recommendedName>
        <fullName evidence="3">ATP-dependent RecD2 DNA helicase</fullName>
        <ecNumber evidence="3">5.6.2.3</ecNumber>
    </recommendedName>
    <alternativeName>
        <fullName evidence="3">DNA 5'-3' helicase subunit RecD2</fullName>
    </alternativeName>
</protein>
<dbReference type="Proteomes" id="UP000886741">
    <property type="component" value="Unassembled WGS sequence"/>
</dbReference>
<evidence type="ECO:0000256" key="1">
    <source>
        <dbReference type="ARBA" id="ARBA00022741"/>
    </source>
</evidence>
<name>A0A9D1F7R7_9FIRM</name>
<dbReference type="GO" id="GO:0005524">
    <property type="term" value="F:ATP binding"/>
    <property type="evidence" value="ECO:0007669"/>
    <property type="project" value="UniProtKB-UniRule"/>
</dbReference>
<keyword evidence="3" id="KW-0413">Isomerase</keyword>
<dbReference type="PANTHER" id="PTHR43788:SF6">
    <property type="entry name" value="DNA HELICASE B"/>
    <property type="match status" value="1"/>
</dbReference>
<keyword evidence="3 5" id="KW-0347">Helicase</keyword>
<dbReference type="GO" id="GO:0016787">
    <property type="term" value="F:hydrolase activity"/>
    <property type="evidence" value="ECO:0007669"/>
    <property type="project" value="UniProtKB-KW"/>
</dbReference>
<comment type="caution">
    <text evidence="5">The sequence shown here is derived from an EMBL/GenBank/DDBJ whole genome shotgun (WGS) entry which is preliminary data.</text>
</comment>
<dbReference type="InterPro" id="IPR041451">
    <property type="entry name" value="RecD2_SH13"/>
</dbReference>
<dbReference type="Pfam" id="PF18335">
    <property type="entry name" value="SH3_13"/>
    <property type="match status" value="1"/>
</dbReference>
<proteinExistence type="inferred from homology"/>
<dbReference type="SUPFAM" id="SSF47781">
    <property type="entry name" value="RuvA domain 2-like"/>
    <property type="match status" value="1"/>
</dbReference>
<dbReference type="AlphaFoldDB" id="A0A9D1F7R7"/>
<dbReference type="SUPFAM" id="SSF52540">
    <property type="entry name" value="P-loop containing nucleoside triphosphate hydrolases"/>
    <property type="match status" value="2"/>
</dbReference>
<feature type="domain" description="AAA+ ATPase" evidence="4">
    <location>
        <begin position="330"/>
        <end position="514"/>
    </location>
</feature>
<dbReference type="Pfam" id="PF14520">
    <property type="entry name" value="HHH_5"/>
    <property type="match status" value="1"/>
</dbReference>
<dbReference type="InterPro" id="IPR027785">
    <property type="entry name" value="UvrD-like_helicase_C"/>
</dbReference>
<dbReference type="Gene3D" id="3.40.50.300">
    <property type="entry name" value="P-loop containing nucleotide triphosphate hydrolases"/>
    <property type="match status" value="2"/>
</dbReference>
<dbReference type="Gene3D" id="2.30.30.940">
    <property type="match status" value="1"/>
</dbReference>
<dbReference type="Pfam" id="PF13245">
    <property type="entry name" value="AAA_19"/>
    <property type="match status" value="1"/>
</dbReference>
<evidence type="ECO:0000259" key="4">
    <source>
        <dbReference type="SMART" id="SM00382"/>
    </source>
</evidence>
<dbReference type="InterPro" id="IPR050534">
    <property type="entry name" value="Coronavir_polyprotein_1ab"/>
</dbReference>
<evidence type="ECO:0000256" key="2">
    <source>
        <dbReference type="ARBA" id="ARBA00022840"/>
    </source>
</evidence>
<reference evidence="5" key="2">
    <citation type="journal article" date="2021" name="PeerJ">
        <title>Extensive microbial diversity within the chicken gut microbiome revealed by metagenomics and culture.</title>
        <authorList>
            <person name="Gilroy R."/>
            <person name="Ravi A."/>
            <person name="Getino M."/>
            <person name="Pursley I."/>
            <person name="Horton D.L."/>
            <person name="Alikhan N.F."/>
            <person name="Baker D."/>
            <person name="Gharbi K."/>
            <person name="Hall N."/>
            <person name="Watson M."/>
            <person name="Adriaenssens E.M."/>
            <person name="Foster-Nyarko E."/>
            <person name="Jarju S."/>
            <person name="Secka A."/>
            <person name="Antonio M."/>
            <person name="Oren A."/>
            <person name="Chaudhuri R.R."/>
            <person name="La Ragione R."/>
            <person name="Hildebrand F."/>
            <person name="Pallen M.J."/>
        </authorList>
    </citation>
    <scope>NUCLEOTIDE SEQUENCE</scope>
    <source>
        <strain evidence="5">ChiBcec16-1751</strain>
    </source>
</reference>
<dbReference type="GO" id="GO:0043139">
    <property type="term" value="F:5'-3' DNA helicase activity"/>
    <property type="evidence" value="ECO:0007669"/>
    <property type="project" value="UniProtKB-UniRule"/>
</dbReference>
<dbReference type="Pfam" id="PF23139">
    <property type="entry name" value="OB_YrrC"/>
    <property type="match status" value="1"/>
</dbReference>
<dbReference type="CDD" id="cd18809">
    <property type="entry name" value="SF1_C_RecD"/>
    <property type="match status" value="1"/>
</dbReference>
<dbReference type="InterPro" id="IPR010994">
    <property type="entry name" value="RuvA_2-like"/>
</dbReference>
<dbReference type="GO" id="GO:0003677">
    <property type="term" value="F:DNA binding"/>
    <property type="evidence" value="ECO:0007669"/>
    <property type="project" value="UniProtKB-UniRule"/>
</dbReference>
<keyword evidence="3" id="KW-0378">Hydrolase</keyword>
<keyword evidence="1 3" id="KW-0547">Nucleotide-binding</keyword>
<dbReference type="Gene3D" id="1.10.150.20">
    <property type="entry name" value="5' to 3' exonuclease, C-terminal subdomain"/>
    <property type="match status" value="1"/>
</dbReference>
<dbReference type="Pfam" id="PF13538">
    <property type="entry name" value="UvrD_C_2"/>
    <property type="match status" value="1"/>
</dbReference>
<dbReference type="GO" id="GO:0009338">
    <property type="term" value="C:exodeoxyribonuclease V complex"/>
    <property type="evidence" value="ECO:0007669"/>
    <property type="project" value="TreeGrafter"/>
</dbReference>
<dbReference type="GO" id="GO:0006310">
    <property type="term" value="P:DNA recombination"/>
    <property type="evidence" value="ECO:0007669"/>
    <property type="project" value="InterPro"/>
</dbReference>
<dbReference type="Gene3D" id="1.10.10.2220">
    <property type="match status" value="1"/>
</dbReference>